<comment type="caution">
    <text evidence="2">The sequence shown here is derived from an EMBL/GenBank/DDBJ whole genome shotgun (WGS) entry which is preliminary data.</text>
</comment>
<evidence type="ECO:0000256" key="1">
    <source>
        <dbReference type="SAM" id="MobiDB-lite"/>
    </source>
</evidence>
<proteinExistence type="predicted"/>
<feature type="non-terminal residue" evidence="2">
    <location>
        <position position="1"/>
    </location>
</feature>
<sequence length="176" mass="19499">SPLKSPLKSLTESPAELPAESPSLSLTEPLRLPISPSSSPFESPTNSPTQSDSLRLGPLPLASRQPSQLRFVIPPGWTTNSPSPAYKEEWEGPESEDQTTARYFGLGPGRPIMEDDNDYETIFQSGDKFYLWDRMCDDVYGIFSRDINEVALLIAEKGLKELRREAAILFPESPNG</sequence>
<gene>
    <name evidence="2" type="ORF">PENVUL_c101G07898</name>
</gene>
<accession>A0A1V6R2U3</accession>
<evidence type="ECO:0000313" key="2">
    <source>
        <dbReference type="EMBL" id="OQD95800.1"/>
    </source>
</evidence>
<dbReference type="EMBL" id="MDYP01000101">
    <property type="protein sequence ID" value="OQD95800.1"/>
    <property type="molecule type" value="Genomic_DNA"/>
</dbReference>
<feature type="compositionally biased region" description="Low complexity" evidence="1">
    <location>
        <begin position="29"/>
        <end position="48"/>
    </location>
</feature>
<keyword evidence="3" id="KW-1185">Reference proteome</keyword>
<evidence type="ECO:0000313" key="3">
    <source>
        <dbReference type="Proteomes" id="UP000191518"/>
    </source>
</evidence>
<name>A0A1V6R2U3_9EURO</name>
<organism evidence="2 3">
    <name type="scientific">Penicillium vulpinum</name>
    <dbReference type="NCBI Taxonomy" id="29845"/>
    <lineage>
        <taxon>Eukaryota</taxon>
        <taxon>Fungi</taxon>
        <taxon>Dikarya</taxon>
        <taxon>Ascomycota</taxon>
        <taxon>Pezizomycotina</taxon>
        <taxon>Eurotiomycetes</taxon>
        <taxon>Eurotiomycetidae</taxon>
        <taxon>Eurotiales</taxon>
        <taxon>Aspergillaceae</taxon>
        <taxon>Penicillium</taxon>
    </lineage>
</organism>
<reference evidence="3" key="1">
    <citation type="journal article" date="2017" name="Nat. Microbiol.">
        <title>Global analysis of biosynthetic gene clusters reveals vast potential of secondary metabolite production in Penicillium species.</title>
        <authorList>
            <person name="Nielsen J.C."/>
            <person name="Grijseels S."/>
            <person name="Prigent S."/>
            <person name="Ji B."/>
            <person name="Dainat J."/>
            <person name="Nielsen K.F."/>
            <person name="Frisvad J.C."/>
            <person name="Workman M."/>
            <person name="Nielsen J."/>
        </authorList>
    </citation>
    <scope>NUCLEOTIDE SEQUENCE [LARGE SCALE GENOMIC DNA]</scope>
    <source>
        <strain evidence="3">IBT 29486</strain>
    </source>
</reference>
<feature type="region of interest" description="Disordered" evidence="1">
    <location>
        <begin position="1"/>
        <end position="98"/>
    </location>
</feature>
<dbReference type="Proteomes" id="UP000191518">
    <property type="component" value="Unassembled WGS sequence"/>
</dbReference>
<dbReference type="AlphaFoldDB" id="A0A1V6R2U3"/>
<protein>
    <submittedName>
        <fullName evidence="2">Uncharacterized protein</fullName>
    </submittedName>
</protein>